<dbReference type="GO" id="GO:0004794">
    <property type="term" value="F:threonine deaminase activity"/>
    <property type="evidence" value="ECO:0007669"/>
    <property type="project" value="UniProtKB-EC"/>
</dbReference>
<name>A0A7C1GJR5_9CREN</name>
<accession>A0A7C1GJR5</accession>
<dbReference type="FunFam" id="3.40.50.1100:FF:000007">
    <property type="entry name" value="L-threonine dehydratase catabolic TdcB"/>
    <property type="match status" value="1"/>
</dbReference>
<dbReference type="InterPro" id="IPR050147">
    <property type="entry name" value="Ser/Thr_Dehydratase"/>
</dbReference>
<evidence type="ECO:0000256" key="4">
    <source>
        <dbReference type="ARBA" id="ARBA00022898"/>
    </source>
</evidence>
<comment type="cofactor">
    <cofactor evidence="1">
        <name>pyridoxal 5'-phosphate</name>
        <dbReference type="ChEBI" id="CHEBI:597326"/>
    </cofactor>
</comment>
<dbReference type="EMBL" id="DSAY01000027">
    <property type="protein sequence ID" value="HDP14410.1"/>
    <property type="molecule type" value="Genomic_DNA"/>
</dbReference>
<dbReference type="AlphaFoldDB" id="A0A7C1GJR5"/>
<keyword evidence="5 7" id="KW-0456">Lyase</keyword>
<comment type="similarity">
    <text evidence="2">Belongs to the serine/threonine dehydratase family.</text>
</comment>
<proteinExistence type="inferred from homology"/>
<dbReference type="Pfam" id="PF00291">
    <property type="entry name" value="PALP"/>
    <property type="match status" value="1"/>
</dbReference>
<dbReference type="InterPro" id="IPR045865">
    <property type="entry name" value="ACT-like_dom_sf"/>
</dbReference>
<evidence type="ECO:0000313" key="7">
    <source>
        <dbReference type="EMBL" id="HDP14410.1"/>
    </source>
</evidence>
<evidence type="ECO:0000256" key="2">
    <source>
        <dbReference type="ARBA" id="ARBA00010869"/>
    </source>
</evidence>
<dbReference type="EC" id="4.3.1.19" evidence="3"/>
<dbReference type="NCBIfam" id="TIGR01127">
    <property type="entry name" value="ilvA_1Cterm"/>
    <property type="match status" value="1"/>
</dbReference>
<feature type="domain" description="ACT" evidence="6">
    <location>
        <begin position="334"/>
        <end position="408"/>
    </location>
</feature>
<dbReference type="GO" id="GO:0009097">
    <property type="term" value="P:isoleucine biosynthetic process"/>
    <property type="evidence" value="ECO:0007669"/>
    <property type="project" value="TreeGrafter"/>
</dbReference>
<dbReference type="InterPro" id="IPR005789">
    <property type="entry name" value="Thr_deHydtase_catblc"/>
</dbReference>
<protein>
    <recommendedName>
        <fullName evidence="3">threonine ammonia-lyase</fullName>
        <ecNumber evidence="3">4.3.1.19</ecNumber>
    </recommendedName>
</protein>
<sequence>MVETSKLLDELNIKIRDAREVLKNIVHHTPLQHSRTLSDLTKGEIYLKLENLQKTGAFKVRGAYYKMQKLARSGVKSVVAASSGNHAQGVAFSAASLNMKATIVMPRHTPFYKVNATKSYGAEVVLHGDTYDDAYQKALEIAQQTNAEFVHPFNDLDIMAGQGTIGVEIFEDLSDVQVVLVPVGGGGLISGIATALKKLKPDAKVIGVQPKGAPATYLSFEEKRIVETHEVSSIADGVIVKKPGDLTLKIMEEVVDDMVLVDDREIARAMFLLLERVKTVAEPAGALGVAAVISGAVDVSGKKTVPVVSGGNVDPTLLIRVLGQVLYVEGRQVRIQGILPDRPGQLKKVIDAVAELGLNIVEIQHERLNPLLTPGMALVTLGLEVPSKEYADILVLKLKQMGLDFRVV</sequence>
<organism evidence="7">
    <name type="scientific">Thermofilum adornatum</name>
    <dbReference type="NCBI Taxonomy" id="1365176"/>
    <lineage>
        <taxon>Archaea</taxon>
        <taxon>Thermoproteota</taxon>
        <taxon>Thermoprotei</taxon>
        <taxon>Thermofilales</taxon>
        <taxon>Thermofilaceae</taxon>
        <taxon>Thermofilum</taxon>
    </lineage>
</organism>
<dbReference type="SUPFAM" id="SSF53686">
    <property type="entry name" value="Tryptophan synthase beta subunit-like PLP-dependent enzymes"/>
    <property type="match status" value="1"/>
</dbReference>
<dbReference type="GO" id="GO:0003941">
    <property type="term" value="F:L-serine ammonia-lyase activity"/>
    <property type="evidence" value="ECO:0007669"/>
    <property type="project" value="TreeGrafter"/>
</dbReference>
<dbReference type="PROSITE" id="PS51671">
    <property type="entry name" value="ACT"/>
    <property type="match status" value="1"/>
</dbReference>
<reference evidence="7" key="1">
    <citation type="journal article" date="2020" name="mSystems">
        <title>Genome- and Community-Level Interaction Insights into Carbon Utilization and Element Cycling Functions of Hydrothermarchaeota in Hydrothermal Sediment.</title>
        <authorList>
            <person name="Zhou Z."/>
            <person name="Liu Y."/>
            <person name="Xu W."/>
            <person name="Pan J."/>
            <person name="Luo Z.H."/>
            <person name="Li M."/>
        </authorList>
    </citation>
    <scope>NUCLEOTIDE SEQUENCE [LARGE SCALE GENOMIC DNA]</scope>
    <source>
        <strain evidence="7">SpSt-116</strain>
    </source>
</reference>
<dbReference type="PANTHER" id="PTHR48078:SF6">
    <property type="entry name" value="L-THREONINE DEHYDRATASE CATABOLIC TDCB"/>
    <property type="match status" value="1"/>
</dbReference>
<dbReference type="SUPFAM" id="SSF55021">
    <property type="entry name" value="ACT-like"/>
    <property type="match status" value="1"/>
</dbReference>
<dbReference type="InterPro" id="IPR001926">
    <property type="entry name" value="TrpB-like_PALP"/>
</dbReference>
<evidence type="ECO:0000256" key="1">
    <source>
        <dbReference type="ARBA" id="ARBA00001933"/>
    </source>
</evidence>
<gene>
    <name evidence="7" type="ORF">ENN26_01350</name>
</gene>
<keyword evidence="4" id="KW-0663">Pyridoxal phosphate</keyword>
<dbReference type="GO" id="GO:0006565">
    <property type="term" value="P:L-serine catabolic process"/>
    <property type="evidence" value="ECO:0007669"/>
    <property type="project" value="TreeGrafter"/>
</dbReference>
<dbReference type="GO" id="GO:0006567">
    <property type="term" value="P:L-threonine catabolic process"/>
    <property type="evidence" value="ECO:0007669"/>
    <property type="project" value="InterPro"/>
</dbReference>
<dbReference type="PANTHER" id="PTHR48078">
    <property type="entry name" value="THREONINE DEHYDRATASE, MITOCHONDRIAL-RELATED"/>
    <property type="match status" value="1"/>
</dbReference>
<dbReference type="CDD" id="cd04886">
    <property type="entry name" value="ACT_ThrD-II-like"/>
    <property type="match status" value="1"/>
</dbReference>
<dbReference type="InterPro" id="IPR036052">
    <property type="entry name" value="TrpB-like_PALP_sf"/>
</dbReference>
<dbReference type="Gene3D" id="3.40.50.1100">
    <property type="match status" value="2"/>
</dbReference>
<evidence type="ECO:0000259" key="6">
    <source>
        <dbReference type="PROSITE" id="PS51671"/>
    </source>
</evidence>
<comment type="caution">
    <text evidence="7">The sequence shown here is derived from an EMBL/GenBank/DDBJ whole genome shotgun (WGS) entry which is preliminary data.</text>
</comment>
<dbReference type="InterPro" id="IPR002912">
    <property type="entry name" value="ACT_dom"/>
</dbReference>
<evidence type="ECO:0000256" key="3">
    <source>
        <dbReference type="ARBA" id="ARBA00012096"/>
    </source>
</evidence>
<dbReference type="CDD" id="cd01562">
    <property type="entry name" value="Thr-dehyd"/>
    <property type="match status" value="1"/>
</dbReference>
<dbReference type="InterPro" id="IPR044561">
    <property type="entry name" value="ACT_ThrD-II-like"/>
</dbReference>
<evidence type="ECO:0000256" key="5">
    <source>
        <dbReference type="ARBA" id="ARBA00023239"/>
    </source>
</evidence>